<keyword evidence="2" id="KW-1133">Transmembrane helix</keyword>
<dbReference type="EMBL" id="UINC01004966">
    <property type="protein sequence ID" value="SVA18126.1"/>
    <property type="molecule type" value="Genomic_DNA"/>
</dbReference>
<sequence length="57" mass="6436">MLDNFDPQEKKVILIFIALLLLGLVYVGTHDMQFGPPQQPYVTPLPDEEASSSSRYL</sequence>
<protein>
    <submittedName>
        <fullName evidence="3">Uncharacterized protein</fullName>
    </submittedName>
</protein>
<keyword evidence="2" id="KW-0472">Membrane</keyword>
<reference evidence="3" key="1">
    <citation type="submission" date="2018-05" db="EMBL/GenBank/DDBJ databases">
        <authorList>
            <person name="Lanie J.A."/>
            <person name="Ng W.-L."/>
            <person name="Kazmierczak K.M."/>
            <person name="Andrzejewski T.M."/>
            <person name="Davidsen T.M."/>
            <person name="Wayne K.J."/>
            <person name="Tettelin H."/>
            <person name="Glass J.I."/>
            <person name="Rusch D."/>
            <person name="Podicherti R."/>
            <person name="Tsui H.-C.T."/>
            <person name="Winkler M.E."/>
        </authorList>
    </citation>
    <scope>NUCLEOTIDE SEQUENCE</scope>
</reference>
<evidence type="ECO:0000313" key="3">
    <source>
        <dbReference type="EMBL" id="SVA18126.1"/>
    </source>
</evidence>
<evidence type="ECO:0000256" key="2">
    <source>
        <dbReference type="SAM" id="Phobius"/>
    </source>
</evidence>
<proteinExistence type="predicted"/>
<keyword evidence="2" id="KW-0812">Transmembrane</keyword>
<feature type="region of interest" description="Disordered" evidence="1">
    <location>
        <begin position="35"/>
        <end position="57"/>
    </location>
</feature>
<dbReference type="AlphaFoldDB" id="A0A381TPX4"/>
<evidence type="ECO:0000256" key="1">
    <source>
        <dbReference type="SAM" id="MobiDB-lite"/>
    </source>
</evidence>
<accession>A0A381TPX4</accession>
<organism evidence="3">
    <name type="scientific">marine metagenome</name>
    <dbReference type="NCBI Taxonomy" id="408172"/>
    <lineage>
        <taxon>unclassified sequences</taxon>
        <taxon>metagenomes</taxon>
        <taxon>ecological metagenomes</taxon>
    </lineage>
</organism>
<feature type="transmembrane region" description="Helical" evidence="2">
    <location>
        <begin position="12"/>
        <end position="29"/>
    </location>
</feature>
<gene>
    <name evidence="3" type="ORF">METZ01_LOCUS70980</name>
</gene>
<name>A0A381TPX4_9ZZZZ</name>